<evidence type="ECO:0000313" key="3">
    <source>
        <dbReference type="Proteomes" id="UP000308149"/>
    </source>
</evidence>
<proteinExistence type="predicted"/>
<feature type="transmembrane region" description="Helical" evidence="1">
    <location>
        <begin position="91"/>
        <end position="112"/>
    </location>
</feature>
<name>A0A5B7ZS52_9GAMM</name>
<evidence type="ECO:0000256" key="1">
    <source>
        <dbReference type="SAM" id="Phobius"/>
    </source>
</evidence>
<dbReference type="AlphaFoldDB" id="A0A5B7ZS52"/>
<gene>
    <name evidence="2" type="ORF">FHQ07_08460</name>
</gene>
<keyword evidence="1" id="KW-0812">Transmembrane</keyword>
<reference evidence="2 3" key="1">
    <citation type="submission" date="2019-06" db="EMBL/GenBank/DDBJ databases">
        <title>Thermomonas aquatica sp. nov., isolated from an industrial wastewater treatment plant.</title>
        <authorList>
            <person name="Jeon J.H."/>
            <person name="Park D.-S."/>
        </authorList>
    </citation>
    <scope>NUCLEOTIDE SEQUENCE [LARGE SCALE GENOMIC DNA]</scope>
    <source>
        <strain evidence="2 3">SY21</strain>
    </source>
</reference>
<dbReference type="OrthoDB" id="9157264at2"/>
<organism evidence="2 3">
    <name type="scientific">Thermomonas aquatica</name>
    <dbReference type="NCBI Taxonomy" id="2202149"/>
    <lineage>
        <taxon>Bacteria</taxon>
        <taxon>Pseudomonadati</taxon>
        <taxon>Pseudomonadota</taxon>
        <taxon>Gammaproteobacteria</taxon>
        <taxon>Lysobacterales</taxon>
        <taxon>Lysobacteraceae</taxon>
        <taxon>Thermomonas</taxon>
    </lineage>
</organism>
<dbReference type="RefSeq" id="WP_139716394.1">
    <property type="nucleotide sequence ID" value="NZ_CP040871.1"/>
</dbReference>
<feature type="transmembrane region" description="Helical" evidence="1">
    <location>
        <begin position="60"/>
        <end position="79"/>
    </location>
</feature>
<sequence>MLTYALLVFFVAALGGLVLASFVLRGRFTPWAVSLLHALLGASGLILLLLAVLQGAGTRATVALCVLVVAALGGFYLASLHLNRKLAVRKVVLAHAGAAVTGVLILLSAVLAR</sequence>
<dbReference type="KEGG" id="thes:FHQ07_08460"/>
<feature type="transmembrane region" description="Helical" evidence="1">
    <location>
        <begin position="30"/>
        <end position="53"/>
    </location>
</feature>
<keyword evidence="1" id="KW-0472">Membrane</keyword>
<dbReference type="EMBL" id="CP040871">
    <property type="protein sequence ID" value="QDA57343.1"/>
    <property type="molecule type" value="Genomic_DNA"/>
</dbReference>
<accession>A0A5B7ZS52</accession>
<protein>
    <submittedName>
        <fullName evidence="2">Uncharacterized protein</fullName>
    </submittedName>
</protein>
<dbReference type="Proteomes" id="UP000308149">
    <property type="component" value="Chromosome"/>
</dbReference>
<keyword evidence="1" id="KW-1133">Transmembrane helix</keyword>
<keyword evidence="3" id="KW-1185">Reference proteome</keyword>
<evidence type="ECO:0000313" key="2">
    <source>
        <dbReference type="EMBL" id="QDA57343.1"/>
    </source>
</evidence>